<dbReference type="SUPFAM" id="SSF89550">
    <property type="entry name" value="PHP domain-like"/>
    <property type="match status" value="1"/>
</dbReference>
<dbReference type="EMBL" id="JAUSUG010000004">
    <property type="protein sequence ID" value="MDQ0254124.1"/>
    <property type="molecule type" value="Genomic_DNA"/>
</dbReference>
<evidence type="ECO:0000313" key="1">
    <source>
        <dbReference type="EMBL" id="MDQ0254124.1"/>
    </source>
</evidence>
<accession>A0ABT9ZTE7</accession>
<dbReference type="InterPro" id="IPR016195">
    <property type="entry name" value="Pol/histidinol_Pase-like"/>
</dbReference>
<sequence>MSISRGSEWRQWDLHVHTASSYDAYKGEDSDKLLVQAWKENEIEAVAITDHFIIDSDRIVSLRSLAGEDIVIFPGVELRSDKGTSNLHVIIIFPENCDIVKLSNAFRSMMLDYKAKSTGSPDTIYWDFNDIVEFCKIHKGLISVHTGSKENGIDKQITNATPVNMAIKSEIASAVHFFELGKTKDIYDYQKHVLPTTGPKPLIICSDNHDPRDYKRKEKLWIKADTTFDGLIQAINHPEERVFVGDIPDKVDKANKKKSVYIDTVQVNRNEGARNSGSNWFNYDIPINNGLTVVIGNKGSGKSAFADILGHLCDANSMDEASFLNETRFGKPPHKYAEDYSGVIKWLDGDFGTRKIL</sequence>
<evidence type="ECO:0000313" key="2">
    <source>
        <dbReference type="Proteomes" id="UP001230005"/>
    </source>
</evidence>
<name>A0ABT9ZTE7_9BACI</name>
<dbReference type="Proteomes" id="UP001230005">
    <property type="component" value="Unassembled WGS sequence"/>
</dbReference>
<comment type="caution">
    <text evidence="1">The sequence shown here is derived from an EMBL/GenBank/DDBJ whole genome shotgun (WGS) entry which is preliminary data.</text>
</comment>
<dbReference type="RefSeq" id="WP_307323624.1">
    <property type="nucleotide sequence ID" value="NZ_JAUSUG010000004.1"/>
</dbReference>
<gene>
    <name evidence="1" type="ORF">J2S74_001497</name>
</gene>
<organism evidence="1 2">
    <name type="scientific">Evansella vedderi</name>
    <dbReference type="NCBI Taxonomy" id="38282"/>
    <lineage>
        <taxon>Bacteria</taxon>
        <taxon>Bacillati</taxon>
        <taxon>Bacillota</taxon>
        <taxon>Bacilli</taxon>
        <taxon>Bacillales</taxon>
        <taxon>Bacillaceae</taxon>
        <taxon>Evansella</taxon>
    </lineage>
</organism>
<proteinExistence type="predicted"/>
<evidence type="ECO:0008006" key="3">
    <source>
        <dbReference type="Google" id="ProtNLM"/>
    </source>
</evidence>
<keyword evidence="2" id="KW-1185">Reference proteome</keyword>
<dbReference type="Gene3D" id="3.20.20.140">
    <property type="entry name" value="Metal-dependent hydrolases"/>
    <property type="match status" value="1"/>
</dbReference>
<reference evidence="1 2" key="1">
    <citation type="submission" date="2023-07" db="EMBL/GenBank/DDBJ databases">
        <title>Genomic Encyclopedia of Type Strains, Phase IV (KMG-IV): sequencing the most valuable type-strain genomes for metagenomic binning, comparative biology and taxonomic classification.</title>
        <authorList>
            <person name="Goeker M."/>
        </authorList>
    </citation>
    <scope>NUCLEOTIDE SEQUENCE [LARGE SCALE GENOMIC DNA]</scope>
    <source>
        <strain evidence="1 2">DSM 9768</strain>
    </source>
</reference>
<dbReference type="CDD" id="cd07432">
    <property type="entry name" value="PHP_HisPPase"/>
    <property type="match status" value="1"/>
</dbReference>
<protein>
    <recommendedName>
        <fullName evidence="3">Polymerase/histidinol phosphatase N-terminal domain-containing protein</fullName>
    </recommendedName>
</protein>